<proteinExistence type="predicted"/>
<name>A0ACC1C1J1_9ROSI</name>
<dbReference type="EMBL" id="CM047898">
    <property type="protein sequence ID" value="KAJ0105888.1"/>
    <property type="molecule type" value="Genomic_DNA"/>
</dbReference>
<reference evidence="2" key="1">
    <citation type="journal article" date="2023" name="G3 (Bethesda)">
        <title>Genome assembly and association tests identify interacting loci associated with vigor, precocity, and sex in interspecific pistachio rootstocks.</title>
        <authorList>
            <person name="Palmer W."/>
            <person name="Jacygrad E."/>
            <person name="Sagayaradj S."/>
            <person name="Cavanaugh K."/>
            <person name="Han R."/>
            <person name="Bertier L."/>
            <person name="Beede B."/>
            <person name="Kafkas S."/>
            <person name="Golino D."/>
            <person name="Preece J."/>
            <person name="Michelmore R."/>
        </authorList>
    </citation>
    <scope>NUCLEOTIDE SEQUENCE [LARGE SCALE GENOMIC DNA]</scope>
</reference>
<sequence length="77" mass="9032">MQTLNPKSTSTLKSLVHCESDAPNHMFLPSLVRKEEFEMELWLFEQLLEQAVFVIAGCPYQVRNLQTVIVDFWYLID</sequence>
<protein>
    <submittedName>
        <fullName evidence="1">Uncharacterized protein</fullName>
    </submittedName>
</protein>
<keyword evidence="2" id="KW-1185">Reference proteome</keyword>
<organism evidence="1 2">
    <name type="scientific">Pistacia atlantica</name>
    <dbReference type="NCBI Taxonomy" id="434234"/>
    <lineage>
        <taxon>Eukaryota</taxon>
        <taxon>Viridiplantae</taxon>
        <taxon>Streptophyta</taxon>
        <taxon>Embryophyta</taxon>
        <taxon>Tracheophyta</taxon>
        <taxon>Spermatophyta</taxon>
        <taxon>Magnoliopsida</taxon>
        <taxon>eudicotyledons</taxon>
        <taxon>Gunneridae</taxon>
        <taxon>Pentapetalae</taxon>
        <taxon>rosids</taxon>
        <taxon>malvids</taxon>
        <taxon>Sapindales</taxon>
        <taxon>Anacardiaceae</taxon>
        <taxon>Pistacia</taxon>
    </lineage>
</organism>
<accession>A0ACC1C1J1</accession>
<evidence type="ECO:0000313" key="1">
    <source>
        <dbReference type="EMBL" id="KAJ0105888.1"/>
    </source>
</evidence>
<evidence type="ECO:0000313" key="2">
    <source>
        <dbReference type="Proteomes" id="UP001164250"/>
    </source>
</evidence>
<gene>
    <name evidence="1" type="ORF">Patl1_19259</name>
</gene>
<dbReference type="Proteomes" id="UP001164250">
    <property type="component" value="Chromosome 2"/>
</dbReference>
<comment type="caution">
    <text evidence="1">The sequence shown here is derived from an EMBL/GenBank/DDBJ whole genome shotgun (WGS) entry which is preliminary data.</text>
</comment>